<proteinExistence type="predicted"/>
<sequence length="350" mass="37841">MSDKTARSHTHVSNRAKARETLERKAVYKSVLENPFRIQWPSIPINVQNLFLAHLTATFDGVSDYRRRRSTQALERRAKRHSQVKTALAPTGEGTTPSRNTEMDLTSGSCSFPEAQESAGHGESAISPRTLIDSEPEPQTSPLRHLTIGINEVTRGLEAQILRARQVVTVSEAPLPVVSNADDTPVTALVFVCRADVDPPLLVDHIPHLVAACNATCRNTSAPGGLTPVKLVLLPKGSEHSLAAALGLRRVAILAVHREAPLLLALQDLLASVPTVSAPWLVSPDASTPTQKQLVPTHIKQLRTTAPKDMKAAKEQRSKAKAAAKKKKLLTSATRGKREKITASMEPSSS</sequence>
<evidence type="ECO:0000313" key="1">
    <source>
        <dbReference type="EMBL" id="KAH7927272.1"/>
    </source>
</evidence>
<organism evidence="1 2">
    <name type="scientific">Leucogyrophana mollusca</name>
    <dbReference type="NCBI Taxonomy" id="85980"/>
    <lineage>
        <taxon>Eukaryota</taxon>
        <taxon>Fungi</taxon>
        <taxon>Dikarya</taxon>
        <taxon>Basidiomycota</taxon>
        <taxon>Agaricomycotina</taxon>
        <taxon>Agaricomycetes</taxon>
        <taxon>Agaricomycetidae</taxon>
        <taxon>Boletales</taxon>
        <taxon>Boletales incertae sedis</taxon>
        <taxon>Leucogyrophana</taxon>
    </lineage>
</organism>
<keyword evidence="2" id="KW-1185">Reference proteome</keyword>
<protein>
    <submittedName>
        <fullName evidence="1">Uncharacterized protein</fullName>
    </submittedName>
</protein>
<dbReference type="EMBL" id="MU266369">
    <property type="protein sequence ID" value="KAH7927272.1"/>
    <property type="molecule type" value="Genomic_DNA"/>
</dbReference>
<comment type="caution">
    <text evidence="1">The sequence shown here is derived from an EMBL/GenBank/DDBJ whole genome shotgun (WGS) entry which is preliminary data.</text>
</comment>
<name>A0ACB8BR04_9AGAM</name>
<gene>
    <name evidence="1" type="ORF">BV22DRAFT_1032022</name>
</gene>
<evidence type="ECO:0000313" key="2">
    <source>
        <dbReference type="Proteomes" id="UP000790709"/>
    </source>
</evidence>
<dbReference type="Proteomes" id="UP000790709">
    <property type="component" value="Unassembled WGS sequence"/>
</dbReference>
<reference evidence="1" key="1">
    <citation type="journal article" date="2021" name="New Phytol.">
        <title>Evolutionary innovations through gain and loss of genes in the ectomycorrhizal Boletales.</title>
        <authorList>
            <person name="Wu G."/>
            <person name="Miyauchi S."/>
            <person name="Morin E."/>
            <person name="Kuo A."/>
            <person name="Drula E."/>
            <person name="Varga T."/>
            <person name="Kohler A."/>
            <person name="Feng B."/>
            <person name="Cao Y."/>
            <person name="Lipzen A."/>
            <person name="Daum C."/>
            <person name="Hundley H."/>
            <person name="Pangilinan J."/>
            <person name="Johnson J."/>
            <person name="Barry K."/>
            <person name="LaButti K."/>
            <person name="Ng V."/>
            <person name="Ahrendt S."/>
            <person name="Min B."/>
            <person name="Choi I.G."/>
            <person name="Park H."/>
            <person name="Plett J.M."/>
            <person name="Magnuson J."/>
            <person name="Spatafora J.W."/>
            <person name="Nagy L.G."/>
            <person name="Henrissat B."/>
            <person name="Grigoriev I.V."/>
            <person name="Yang Z.L."/>
            <person name="Xu J."/>
            <person name="Martin F.M."/>
        </authorList>
    </citation>
    <scope>NUCLEOTIDE SEQUENCE</scope>
    <source>
        <strain evidence="1">KUC20120723A-06</strain>
    </source>
</reference>
<accession>A0ACB8BR04</accession>